<name>A0A6C0LDC5_9ZZZZ</name>
<sequence>MELDGNCIKITDETIVSYYKENSNLDIVTMNHIFIEILKSLSSNLSDTINTSISSKVLSMVTDIHSNLNSVKSDIIIRFHESKKEYIEEIKNIMNSSILTNNEKINTFMEKSNDLLLTKTTLIINDIVPKSQEKNYVQIENCIKSFSSSIMQDTTKLLELSNKDNNQNDAIMQNIDLQLSKMITTIQQPIFSFIQSSEERTNSGIQQIKDSFTMQQTMQQKLTGELCEFLNKYKNNSSSKGNVSEAELYYILQSIMPSDEIIKVGNDTATCDLRVNRMDKTKPSILFENKDYGRSVTTDEVKKFERDIQTQKIHGVFVSQKSPITFKNDFQIDIINGLIHIYIPNADYNISKIKIAIDIIDSLSFKLLSLNCDNDESEYSISKEDMEEISEEYRVFISQKMQMMDTIKMVTKQLVDKLEDIQLPKLKKMFVRFGNIENDNDFKCSLCNCWSGKNKASLAAHIRNCKSNPKNKETLEVIIEEKLNIVIEQPDNLVIQTNILETEPKTKSEKIKKVKSKSSS</sequence>
<accession>A0A6C0LDC5</accession>
<dbReference type="AlphaFoldDB" id="A0A6C0LDC5"/>
<reference evidence="1" key="1">
    <citation type="journal article" date="2020" name="Nature">
        <title>Giant virus diversity and host interactions through global metagenomics.</title>
        <authorList>
            <person name="Schulz F."/>
            <person name="Roux S."/>
            <person name="Paez-Espino D."/>
            <person name="Jungbluth S."/>
            <person name="Walsh D.A."/>
            <person name="Denef V.J."/>
            <person name="McMahon K.D."/>
            <person name="Konstantinidis K.T."/>
            <person name="Eloe-Fadrosh E.A."/>
            <person name="Kyrpides N.C."/>
            <person name="Woyke T."/>
        </authorList>
    </citation>
    <scope>NUCLEOTIDE SEQUENCE</scope>
    <source>
        <strain evidence="1">GVMAG-M-3300027770-73</strain>
    </source>
</reference>
<organism evidence="1">
    <name type="scientific">viral metagenome</name>
    <dbReference type="NCBI Taxonomy" id="1070528"/>
    <lineage>
        <taxon>unclassified sequences</taxon>
        <taxon>metagenomes</taxon>
        <taxon>organismal metagenomes</taxon>
    </lineage>
</organism>
<dbReference type="EMBL" id="MN740472">
    <property type="protein sequence ID" value="QHU28593.1"/>
    <property type="molecule type" value="Genomic_DNA"/>
</dbReference>
<proteinExistence type="predicted"/>
<protein>
    <submittedName>
        <fullName evidence="1">Uncharacterized protein</fullName>
    </submittedName>
</protein>
<evidence type="ECO:0000313" key="1">
    <source>
        <dbReference type="EMBL" id="QHU28593.1"/>
    </source>
</evidence>